<gene>
    <name evidence="1" type="ORF">B0H03_1332</name>
</gene>
<evidence type="ECO:0000313" key="1">
    <source>
        <dbReference type="EMBL" id="PWJ59114.1"/>
    </source>
</evidence>
<dbReference type="Proteomes" id="UP000245674">
    <property type="component" value="Unassembled WGS sequence"/>
</dbReference>
<reference evidence="1 2" key="1">
    <citation type="submission" date="2018-03" db="EMBL/GenBank/DDBJ databases">
        <title>Genomic Encyclopedia of Type Strains, Phase III (KMG-III): the genomes of soil and plant-associated and newly described type strains.</title>
        <authorList>
            <person name="Whitman W."/>
        </authorList>
    </citation>
    <scope>NUCLEOTIDE SEQUENCE [LARGE SCALE GENOMIC DNA]</scope>
    <source>
        <strain evidence="1 2">VKM Ac-1602</strain>
    </source>
</reference>
<evidence type="ECO:0000313" key="2">
    <source>
        <dbReference type="Proteomes" id="UP000245674"/>
    </source>
</evidence>
<dbReference type="NCBIfam" id="NF038335">
    <property type="entry name" value="YPO0640_fam"/>
    <property type="match status" value="1"/>
</dbReference>
<protein>
    <recommendedName>
        <fullName evidence="3">SMI1/KNR4 family protein SUKH-1</fullName>
    </recommendedName>
</protein>
<organism evidence="1 2">
    <name type="scientific">Rathayibacter iranicus NCPPB 2253 = VKM Ac-1602</name>
    <dbReference type="NCBI Taxonomy" id="1328868"/>
    <lineage>
        <taxon>Bacteria</taxon>
        <taxon>Bacillati</taxon>
        <taxon>Actinomycetota</taxon>
        <taxon>Actinomycetes</taxon>
        <taxon>Micrococcales</taxon>
        <taxon>Microbacteriaceae</taxon>
        <taxon>Rathayibacter</taxon>
    </lineage>
</organism>
<dbReference type="InterPro" id="IPR037883">
    <property type="entry name" value="Knr4/Smi1-like_sf"/>
</dbReference>
<accession>A0ABX5LC44</accession>
<dbReference type="EMBL" id="QGDV01000033">
    <property type="protein sequence ID" value="PWJ59114.1"/>
    <property type="molecule type" value="Genomic_DNA"/>
</dbReference>
<proteinExistence type="predicted"/>
<keyword evidence="2" id="KW-1185">Reference proteome</keyword>
<comment type="caution">
    <text evidence="1">The sequence shown here is derived from an EMBL/GenBank/DDBJ whole genome shotgun (WGS) entry which is preliminary data.</text>
</comment>
<evidence type="ECO:0008006" key="3">
    <source>
        <dbReference type="Google" id="ProtNLM"/>
    </source>
</evidence>
<name>A0ABX5LC44_9MICO</name>
<dbReference type="RefSeq" id="WP_237399644.1">
    <property type="nucleotide sequence ID" value="NZ_QGDV01000033.1"/>
</dbReference>
<dbReference type="SUPFAM" id="SSF160631">
    <property type="entry name" value="SMI1/KNR4-like"/>
    <property type="match status" value="1"/>
</dbReference>
<sequence>MIWQEALLVLARDRISRGHSNPEPARNVEEFVRFAASVCGLFIPAEFAEFWKIQNGLEHDGNVFYHVDAELSDDINPLDVSTNNAVIASNIIWHEVEEQRRYTFLGDGNIDWFVYDIEREKYLILDKPSAEEMEMFDTFDEFFSAILTRWVDQR</sequence>